<comment type="catalytic activity">
    <reaction evidence="7">
        <text>Preferential cleavage: (Ac)2-L-Lys-D-Ala-|-D-Ala. Also transpeptidation of peptidyl-alanyl moieties that are N-acyl substituents of D-alanine.</text>
        <dbReference type="EC" id="3.4.16.4"/>
    </reaction>
</comment>
<dbReference type="PANTHER" id="PTHR32282:SF33">
    <property type="entry name" value="PEPTIDOGLYCAN GLYCOSYLTRANSFERASE"/>
    <property type="match status" value="1"/>
</dbReference>
<dbReference type="Gene3D" id="3.30.10.20">
    <property type="match status" value="2"/>
</dbReference>
<dbReference type="InterPro" id="IPR001460">
    <property type="entry name" value="PCN-bd_Tpept"/>
</dbReference>
<dbReference type="Gene3D" id="1.10.3810.10">
    <property type="entry name" value="Biosynthetic peptidoglycan transglycosylase-like"/>
    <property type="match status" value="1"/>
</dbReference>
<dbReference type="Pfam" id="PF00912">
    <property type="entry name" value="Transgly"/>
    <property type="match status" value="1"/>
</dbReference>
<keyword evidence="6" id="KW-0511">Multifunctional enzyme</keyword>
<dbReference type="InterPro" id="IPR005543">
    <property type="entry name" value="PASTA_dom"/>
</dbReference>
<keyword evidence="1" id="KW-0121">Carboxypeptidase</keyword>
<dbReference type="SUPFAM" id="SSF53955">
    <property type="entry name" value="Lysozyme-like"/>
    <property type="match status" value="1"/>
</dbReference>
<evidence type="ECO:0000256" key="1">
    <source>
        <dbReference type="ARBA" id="ARBA00022645"/>
    </source>
</evidence>
<gene>
    <name evidence="11" type="ORF">D9V29_01405</name>
</gene>
<evidence type="ECO:0000256" key="9">
    <source>
        <dbReference type="SAM" id="MobiDB-lite"/>
    </source>
</evidence>
<evidence type="ECO:0000256" key="5">
    <source>
        <dbReference type="ARBA" id="ARBA00022801"/>
    </source>
</evidence>
<name>A0A3L7A174_9MICO</name>
<dbReference type="Pfam" id="PF00905">
    <property type="entry name" value="Transpeptidase"/>
    <property type="match status" value="1"/>
</dbReference>
<keyword evidence="4" id="KW-0808">Transferase</keyword>
<dbReference type="GO" id="GO:0008955">
    <property type="term" value="F:peptidoglycan glycosyltransferase activity"/>
    <property type="evidence" value="ECO:0007669"/>
    <property type="project" value="UniProtKB-EC"/>
</dbReference>
<feature type="domain" description="PASTA" evidence="10">
    <location>
        <begin position="782"/>
        <end position="851"/>
    </location>
</feature>
<evidence type="ECO:0000256" key="8">
    <source>
        <dbReference type="ARBA" id="ARBA00049902"/>
    </source>
</evidence>
<feature type="region of interest" description="Disordered" evidence="9">
    <location>
        <begin position="761"/>
        <end position="786"/>
    </location>
</feature>
<dbReference type="InterPro" id="IPR036950">
    <property type="entry name" value="PBP_transglycosylase"/>
</dbReference>
<dbReference type="SMART" id="SM00740">
    <property type="entry name" value="PASTA"/>
    <property type="match status" value="2"/>
</dbReference>
<dbReference type="InterPro" id="IPR023346">
    <property type="entry name" value="Lysozyme-like_dom_sf"/>
</dbReference>
<dbReference type="GO" id="GO:0009002">
    <property type="term" value="F:serine-type D-Ala-D-Ala carboxypeptidase activity"/>
    <property type="evidence" value="ECO:0007669"/>
    <property type="project" value="UniProtKB-EC"/>
</dbReference>
<keyword evidence="12" id="KW-1185">Reference proteome</keyword>
<protein>
    <submittedName>
        <fullName evidence="11">PASTA domain-containing protein</fullName>
    </submittedName>
</protein>
<dbReference type="GO" id="GO:0009252">
    <property type="term" value="P:peptidoglycan biosynthetic process"/>
    <property type="evidence" value="ECO:0007669"/>
    <property type="project" value="TreeGrafter"/>
</dbReference>
<dbReference type="OrthoDB" id="9766909at2"/>
<dbReference type="RefSeq" id="WP_121671546.1">
    <property type="nucleotide sequence ID" value="NZ_BMXM01000002.1"/>
</dbReference>
<dbReference type="PROSITE" id="PS51178">
    <property type="entry name" value="PASTA"/>
    <property type="match status" value="2"/>
</dbReference>
<feature type="region of interest" description="Disordered" evidence="9">
    <location>
        <begin position="820"/>
        <end position="841"/>
    </location>
</feature>
<feature type="domain" description="PASTA" evidence="10">
    <location>
        <begin position="715"/>
        <end position="781"/>
    </location>
</feature>
<keyword evidence="2" id="KW-0645">Protease</keyword>
<dbReference type="EMBL" id="RCUV01000002">
    <property type="protein sequence ID" value="RLP73381.1"/>
    <property type="molecule type" value="Genomic_DNA"/>
</dbReference>
<keyword evidence="3" id="KW-0328">Glycosyltransferase</keyword>
<dbReference type="GO" id="GO:0030288">
    <property type="term" value="C:outer membrane-bounded periplasmic space"/>
    <property type="evidence" value="ECO:0007669"/>
    <property type="project" value="TreeGrafter"/>
</dbReference>
<dbReference type="PANTHER" id="PTHR32282">
    <property type="entry name" value="BINDING PROTEIN TRANSPEPTIDASE, PUTATIVE-RELATED"/>
    <property type="match status" value="1"/>
</dbReference>
<evidence type="ECO:0000256" key="4">
    <source>
        <dbReference type="ARBA" id="ARBA00022679"/>
    </source>
</evidence>
<comment type="catalytic activity">
    <reaction evidence="8">
        <text>[GlcNAc-(1-&gt;4)-Mur2Ac(oyl-L-Ala-gamma-D-Glu-L-Lys-D-Ala-D-Ala)](n)-di-trans,octa-cis-undecaprenyl diphosphate + beta-D-GlcNAc-(1-&gt;4)-Mur2Ac(oyl-L-Ala-gamma-D-Glu-L-Lys-D-Ala-D-Ala)-di-trans,octa-cis-undecaprenyl diphosphate = [GlcNAc-(1-&gt;4)-Mur2Ac(oyl-L-Ala-gamma-D-Glu-L-Lys-D-Ala-D-Ala)](n+1)-di-trans,octa-cis-undecaprenyl diphosphate + di-trans,octa-cis-undecaprenyl diphosphate + H(+)</text>
        <dbReference type="Rhea" id="RHEA:23708"/>
        <dbReference type="Rhea" id="RHEA-COMP:9602"/>
        <dbReference type="Rhea" id="RHEA-COMP:9603"/>
        <dbReference type="ChEBI" id="CHEBI:15378"/>
        <dbReference type="ChEBI" id="CHEBI:58405"/>
        <dbReference type="ChEBI" id="CHEBI:60033"/>
        <dbReference type="ChEBI" id="CHEBI:78435"/>
        <dbReference type="EC" id="2.4.99.28"/>
    </reaction>
</comment>
<accession>A0A3L7A174</accession>
<evidence type="ECO:0000256" key="6">
    <source>
        <dbReference type="ARBA" id="ARBA00023268"/>
    </source>
</evidence>
<feature type="compositionally biased region" description="Polar residues" evidence="9">
    <location>
        <begin position="761"/>
        <end position="783"/>
    </location>
</feature>
<keyword evidence="5" id="KW-0378">Hydrolase</keyword>
<evidence type="ECO:0000256" key="2">
    <source>
        <dbReference type="ARBA" id="ARBA00022670"/>
    </source>
</evidence>
<evidence type="ECO:0000256" key="3">
    <source>
        <dbReference type="ARBA" id="ARBA00022676"/>
    </source>
</evidence>
<dbReference type="InterPro" id="IPR050396">
    <property type="entry name" value="Glycosyltr_51/Transpeptidase"/>
</dbReference>
<evidence type="ECO:0000259" key="10">
    <source>
        <dbReference type="PROSITE" id="PS51178"/>
    </source>
</evidence>
<sequence length="855" mass="89152">MPEQKRTGRGVLGGLLGFIGLSAAAGLLVTAAVTPALAVTGITANNAISVFDGLPDYLKVGQSMEKTNIFAQTSDGKPVLLASFFDQNREEVEWEQVSQFAKDAAVSAEDPRFYTHSGIDVMGTTRAILKTYVIGGSTQGGSSITQQYVKNVLIQQCEIDSQSDEELQACADEASTAQGADGAARKLKEMRYAIGVEKDYSKDEILLGYLNIANFGARTYGIQAAAKYYFGTTAANLTIEQAATLIAIVNSPSALRIDRPDNEVNGAADGYSRTLDRRNYVINKMLEEGKITPEQHEAAKAVPITPNIVQPSTGCTTASSMAFFCDYVTRVIQKDEAFGATPEERAATLRRGGLQVYTTLDYDLQVSAANAINEYIPQSMESTDIGTAAVTVQPKTGRILAMAQNKTYSNNAALSEADNAYTSVNYNTDRDYGGSSGFQVGSTFKAFILVDWLKNGHSLRESVSGSKRTFSKWNYNSCDGGTQTIPYTPKNYDGTSPGSITPIDATRRSVNTAFIAMAQKLDICEIFKTADDLGVHRADGKDMDKFPATLLGANEIAPLSLATAMAGVAAEGVSCTPIAIDKVLGPDGEEIAPPKSTCTQAITPEVARTAAYAMETVFDGGGTASRAAVSGAPLMGKTGTADDAVHSWITGGTSNAITSLWVGNVKGKKSMYDVYVKRGVSGFSAKFGIFSNILRTSIDRYGGEGFGQPDDALIRAKQVRVPDVAGQSVEAAEATLRAAGFGTQVGDPVGSSVGAGLVASTSPGAGSSVSTGSTITLRPSTGKPSAAVPNVVGSAPEAAIGALAAAGYANVKQACTPDSGAAPGPGEVTAQNPAAGTAADPATEVTITVKKKDCG</sequence>
<dbReference type="InterPro" id="IPR001264">
    <property type="entry name" value="Glyco_trans_51"/>
</dbReference>
<organism evidence="11 12">
    <name type="scientific">Mycetocola manganoxydans</name>
    <dbReference type="NCBI Taxonomy" id="699879"/>
    <lineage>
        <taxon>Bacteria</taxon>
        <taxon>Bacillati</taxon>
        <taxon>Actinomycetota</taxon>
        <taxon>Actinomycetes</taxon>
        <taxon>Micrococcales</taxon>
        <taxon>Microbacteriaceae</taxon>
        <taxon>Mycetocola</taxon>
    </lineage>
</organism>
<dbReference type="Gene3D" id="3.40.710.10">
    <property type="entry name" value="DD-peptidase/beta-lactamase superfamily"/>
    <property type="match status" value="1"/>
</dbReference>
<dbReference type="Pfam" id="PF03793">
    <property type="entry name" value="PASTA"/>
    <property type="match status" value="2"/>
</dbReference>
<evidence type="ECO:0000313" key="11">
    <source>
        <dbReference type="EMBL" id="RLP73381.1"/>
    </source>
</evidence>
<dbReference type="Proteomes" id="UP000270299">
    <property type="component" value="Unassembled WGS sequence"/>
</dbReference>
<dbReference type="GO" id="GO:0008658">
    <property type="term" value="F:penicillin binding"/>
    <property type="evidence" value="ECO:0007669"/>
    <property type="project" value="InterPro"/>
</dbReference>
<dbReference type="CDD" id="cd06577">
    <property type="entry name" value="PASTA_pknB"/>
    <property type="match status" value="1"/>
</dbReference>
<dbReference type="SUPFAM" id="SSF56601">
    <property type="entry name" value="beta-lactamase/transpeptidase-like"/>
    <property type="match status" value="1"/>
</dbReference>
<reference evidence="11 12" key="1">
    <citation type="submission" date="2018-10" db="EMBL/GenBank/DDBJ databases">
        <authorList>
            <person name="Li J."/>
        </authorList>
    </citation>
    <scope>NUCLEOTIDE SEQUENCE [LARGE SCALE GENOMIC DNA]</scope>
    <source>
        <strain evidence="11 12">CCTCC AB209002</strain>
    </source>
</reference>
<dbReference type="GO" id="GO:0006508">
    <property type="term" value="P:proteolysis"/>
    <property type="evidence" value="ECO:0007669"/>
    <property type="project" value="UniProtKB-KW"/>
</dbReference>
<proteinExistence type="predicted"/>
<evidence type="ECO:0000313" key="12">
    <source>
        <dbReference type="Proteomes" id="UP000270299"/>
    </source>
</evidence>
<dbReference type="AlphaFoldDB" id="A0A3L7A174"/>
<dbReference type="InterPro" id="IPR012338">
    <property type="entry name" value="Beta-lactam/transpept-like"/>
</dbReference>
<comment type="caution">
    <text evidence="11">The sequence shown here is derived from an EMBL/GenBank/DDBJ whole genome shotgun (WGS) entry which is preliminary data.</text>
</comment>
<evidence type="ECO:0000256" key="7">
    <source>
        <dbReference type="ARBA" id="ARBA00034000"/>
    </source>
</evidence>